<protein>
    <recommendedName>
        <fullName evidence="1">F-box domain-containing protein</fullName>
    </recommendedName>
</protein>
<dbReference type="InterPro" id="IPR036047">
    <property type="entry name" value="F-box-like_dom_sf"/>
</dbReference>
<evidence type="ECO:0000313" key="2">
    <source>
        <dbReference type="EMBL" id="GFY84402.1"/>
    </source>
</evidence>
<name>A0A7J0EDH5_9ERIC</name>
<dbReference type="EMBL" id="BJWL01000003">
    <property type="protein sequence ID" value="GFY84402.1"/>
    <property type="molecule type" value="Genomic_DNA"/>
</dbReference>
<feature type="domain" description="F-box" evidence="1">
    <location>
        <begin position="15"/>
        <end position="49"/>
    </location>
</feature>
<evidence type="ECO:0000259" key="1">
    <source>
        <dbReference type="Pfam" id="PF00646"/>
    </source>
</evidence>
<reference evidence="2 3" key="1">
    <citation type="submission" date="2019-07" db="EMBL/GenBank/DDBJ databases">
        <title>De Novo Assembly of kiwifruit Actinidia rufa.</title>
        <authorList>
            <person name="Sugita-Konishi S."/>
            <person name="Sato K."/>
            <person name="Mori E."/>
            <person name="Abe Y."/>
            <person name="Kisaki G."/>
            <person name="Hamano K."/>
            <person name="Suezawa K."/>
            <person name="Otani M."/>
            <person name="Fukuda T."/>
            <person name="Manabe T."/>
            <person name="Gomi K."/>
            <person name="Tabuchi M."/>
            <person name="Akimitsu K."/>
            <person name="Kataoka I."/>
        </authorList>
    </citation>
    <scope>NUCLEOTIDE SEQUENCE [LARGE SCALE GENOMIC DNA]</scope>
    <source>
        <strain evidence="3">cv. Fuchu</strain>
    </source>
</reference>
<dbReference type="PANTHER" id="PTHR31672">
    <property type="entry name" value="BNACNNG10540D PROTEIN"/>
    <property type="match status" value="1"/>
</dbReference>
<gene>
    <name evidence="2" type="ORF">Acr_03g0011760</name>
</gene>
<dbReference type="AlphaFoldDB" id="A0A7J0EDH5"/>
<accession>A0A7J0EDH5</accession>
<dbReference type="InterPro" id="IPR001810">
    <property type="entry name" value="F-box_dom"/>
</dbReference>
<dbReference type="Gene3D" id="1.20.1280.50">
    <property type="match status" value="1"/>
</dbReference>
<dbReference type="Proteomes" id="UP000585474">
    <property type="component" value="Unassembled WGS sequence"/>
</dbReference>
<comment type="caution">
    <text evidence="2">The sequence shown here is derived from an EMBL/GenBank/DDBJ whole genome shotgun (WGS) entry which is preliminary data.</text>
</comment>
<proteinExistence type="predicted"/>
<dbReference type="SUPFAM" id="SSF81383">
    <property type="entry name" value="F-box domain"/>
    <property type="match status" value="1"/>
</dbReference>
<dbReference type="PANTHER" id="PTHR31672:SF13">
    <property type="entry name" value="F-BOX PROTEIN CPR30-LIKE"/>
    <property type="match status" value="1"/>
</dbReference>
<sequence>MSEHSSSADKVAANNDLVTEILRRLPVKSLVQFKSVSKHWLSLITTPYFARCLIPDPSSVSGLFLYSSMRCLNPELIFIPLQNDKYRADNANSTTLPGTLSISFLSSCYGFFCCSSYCHTTDRQFHVFNPTTMQFDSLPKLQDGLKGLSLAFDLSRSPHYKVVCVRLRYTHPRPAPGDPFTADLNTQFLGGVYWNNAINWFNSSGDSLYFNVEDERLGVMPMPPIPPGEWSGRPFSRTCISRYVAEALVGFDVLLLCYTFSHSGEKDKSFLVLHVPGKILRYNLADKSFKELYDVAPEHCDSNGMIEDSISLKII</sequence>
<organism evidence="2 3">
    <name type="scientific">Actinidia rufa</name>
    <dbReference type="NCBI Taxonomy" id="165716"/>
    <lineage>
        <taxon>Eukaryota</taxon>
        <taxon>Viridiplantae</taxon>
        <taxon>Streptophyta</taxon>
        <taxon>Embryophyta</taxon>
        <taxon>Tracheophyta</taxon>
        <taxon>Spermatophyta</taxon>
        <taxon>Magnoliopsida</taxon>
        <taxon>eudicotyledons</taxon>
        <taxon>Gunneridae</taxon>
        <taxon>Pentapetalae</taxon>
        <taxon>asterids</taxon>
        <taxon>Ericales</taxon>
        <taxon>Actinidiaceae</taxon>
        <taxon>Actinidia</taxon>
    </lineage>
</organism>
<evidence type="ECO:0000313" key="3">
    <source>
        <dbReference type="Proteomes" id="UP000585474"/>
    </source>
</evidence>
<dbReference type="Pfam" id="PF00646">
    <property type="entry name" value="F-box"/>
    <property type="match status" value="1"/>
</dbReference>
<dbReference type="OrthoDB" id="605328at2759"/>
<dbReference type="InterPro" id="IPR050796">
    <property type="entry name" value="SCF_F-box_component"/>
</dbReference>
<keyword evidence="3" id="KW-1185">Reference proteome</keyword>
<dbReference type="CDD" id="cd22157">
    <property type="entry name" value="F-box_AtFBW1-like"/>
    <property type="match status" value="1"/>
</dbReference>